<comment type="caution">
    <text evidence="1">The sequence shown here is derived from an EMBL/GenBank/DDBJ whole genome shotgun (WGS) entry which is preliminary data.</text>
</comment>
<reference evidence="1 2" key="1">
    <citation type="submission" date="2024-11" db="EMBL/GenBank/DDBJ databases">
        <title>Chromosome-level genome assembly of the freshwater bivalve Anodonta woodiana.</title>
        <authorList>
            <person name="Chen X."/>
        </authorList>
    </citation>
    <scope>NUCLEOTIDE SEQUENCE [LARGE SCALE GENOMIC DNA]</scope>
    <source>
        <strain evidence="1">MN2024</strain>
        <tissue evidence="1">Gills</tissue>
    </source>
</reference>
<gene>
    <name evidence="1" type="ORF">ACJMK2_020229</name>
</gene>
<proteinExistence type="predicted"/>
<accession>A0ABD3TZF0</accession>
<name>A0ABD3TZF0_SINWO</name>
<dbReference type="AlphaFoldDB" id="A0ABD3TZF0"/>
<sequence>LREFGQKIRDSILHADGFKNIVHSYTSTKRSPYISDVGYGSRVQAATKLAKALI</sequence>
<evidence type="ECO:0000313" key="2">
    <source>
        <dbReference type="Proteomes" id="UP001634394"/>
    </source>
</evidence>
<keyword evidence="2" id="KW-1185">Reference proteome</keyword>
<feature type="non-terminal residue" evidence="1">
    <location>
        <position position="54"/>
    </location>
</feature>
<organism evidence="1 2">
    <name type="scientific">Sinanodonta woodiana</name>
    <name type="common">Chinese pond mussel</name>
    <name type="synonym">Anodonta woodiana</name>
    <dbReference type="NCBI Taxonomy" id="1069815"/>
    <lineage>
        <taxon>Eukaryota</taxon>
        <taxon>Metazoa</taxon>
        <taxon>Spiralia</taxon>
        <taxon>Lophotrochozoa</taxon>
        <taxon>Mollusca</taxon>
        <taxon>Bivalvia</taxon>
        <taxon>Autobranchia</taxon>
        <taxon>Heteroconchia</taxon>
        <taxon>Palaeoheterodonta</taxon>
        <taxon>Unionida</taxon>
        <taxon>Unionoidea</taxon>
        <taxon>Unionidae</taxon>
        <taxon>Unioninae</taxon>
        <taxon>Sinanodonta</taxon>
    </lineage>
</organism>
<dbReference type="EMBL" id="JBJQND010000017">
    <property type="protein sequence ID" value="KAL3842187.1"/>
    <property type="molecule type" value="Genomic_DNA"/>
</dbReference>
<evidence type="ECO:0000313" key="1">
    <source>
        <dbReference type="EMBL" id="KAL3842187.1"/>
    </source>
</evidence>
<dbReference type="Proteomes" id="UP001634394">
    <property type="component" value="Unassembled WGS sequence"/>
</dbReference>
<feature type="non-terminal residue" evidence="1">
    <location>
        <position position="1"/>
    </location>
</feature>
<protein>
    <submittedName>
        <fullName evidence="1">Uncharacterized protein</fullName>
    </submittedName>
</protein>